<keyword evidence="3" id="KW-1185">Reference proteome</keyword>
<sequence length="96" mass="9975">MPRYVKGTRACMEWSCGAVRVGEDPGPFLAAGTGEPAPRSIADAGAVRARRPVITRGPFHAHGGGRPPGAGGGTGEEERIALLRTARDDSPRRTAV</sequence>
<accession>A0ABP4DJ57</accession>
<evidence type="ECO:0000256" key="1">
    <source>
        <dbReference type="SAM" id="MobiDB-lite"/>
    </source>
</evidence>
<feature type="region of interest" description="Disordered" evidence="1">
    <location>
        <begin position="55"/>
        <end position="76"/>
    </location>
</feature>
<name>A0ABP4DJ57_9ACTN</name>
<organism evidence="2 3">
    <name type="scientific">Streptomyces thermogriseus</name>
    <dbReference type="NCBI Taxonomy" id="75292"/>
    <lineage>
        <taxon>Bacteria</taxon>
        <taxon>Bacillati</taxon>
        <taxon>Actinomycetota</taxon>
        <taxon>Actinomycetes</taxon>
        <taxon>Kitasatosporales</taxon>
        <taxon>Streptomycetaceae</taxon>
        <taxon>Streptomyces</taxon>
    </lineage>
</organism>
<feature type="compositionally biased region" description="Gly residues" evidence="1">
    <location>
        <begin position="62"/>
        <end position="74"/>
    </location>
</feature>
<gene>
    <name evidence="2" type="ORF">GCM10009564_19680</name>
</gene>
<dbReference type="Proteomes" id="UP001501072">
    <property type="component" value="Unassembled WGS sequence"/>
</dbReference>
<protein>
    <submittedName>
        <fullName evidence="2">Uncharacterized protein</fullName>
    </submittedName>
</protein>
<dbReference type="EMBL" id="BAAAHU010000016">
    <property type="protein sequence ID" value="GAA1008101.1"/>
    <property type="molecule type" value="Genomic_DNA"/>
</dbReference>
<evidence type="ECO:0000313" key="2">
    <source>
        <dbReference type="EMBL" id="GAA1008101.1"/>
    </source>
</evidence>
<proteinExistence type="predicted"/>
<evidence type="ECO:0000313" key="3">
    <source>
        <dbReference type="Proteomes" id="UP001501072"/>
    </source>
</evidence>
<comment type="caution">
    <text evidence="2">The sequence shown here is derived from an EMBL/GenBank/DDBJ whole genome shotgun (WGS) entry which is preliminary data.</text>
</comment>
<reference evidence="3" key="1">
    <citation type="journal article" date="2019" name="Int. J. Syst. Evol. Microbiol.">
        <title>The Global Catalogue of Microorganisms (GCM) 10K type strain sequencing project: providing services to taxonomists for standard genome sequencing and annotation.</title>
        <authorList>
            <consortium name="The Broad Institute Genomics Platform"/>
            <consortium name="The Broad Institute Genome Sequencing Center for Infectious Disease"/>
            <person name="Wu L."/>
            <person name="Ma J."/>
        </authorList>
    </citation>
    <scope>NUCLEOTIDE SEQUENCE [LARGE SCALE GENOMIC DNA]</scope>
    <source>
        <strain evidence="3">JCM 11269</strain>
    </source>
</reference>